<gene>
    <name evidence="1" type="ORF">NNJEOMEG_00088</name>
</gene>
<protein>
    <recommendedName>
        <fullName evidence="3">Cytosolic protein</fullName>
    </recommendedName>
</protein>
<dbReference type="EMBL" id="BLTE01000001">
    <property type="protein sequence ID" value="GFK92266.1"/>
    <property type="molecule type" value="Genomic_DNA"/>
</dbReference>
<dbReference type="Pfam" id="PF19620">
    <property type="entry name" value="DUF6125"/>
    <property type="match status" value="1"/>
</dbReference>
<sequence>MSENKDLLAASILETIRLMAAHHGLWFAETVHQHGIEQALKAEEHAGGLVSEMALKRLGHQGNPFATLDEAQLAALRETLAKLWLGMDGVWFQAVESLEGMDAAKRVNDTCWARFAPLEARRWSALLKLVPGGGLDALEAALRMRFGSIVNEVAFEREPEALVLRTVTCRVQAARRRKGLADYPCRSAGVTEYSGFARFVDPRIRCECIACPPDPIPQDTYCSWRFRLVSDTKD</sequence>
<reference evidence="1 2" key="2">
    <citation type="submission" date="2020-05" db="EMBL/GenBank/DDBJ databases">
        <title>Draft genome sequence of Desulfovibrio sp. strainFSS-1.</title>
        <authorList>
            <person name="Shimoshige H."/>
            <person name="Kobayashi H."/>
            <person name="Maekawa T."/>
        </authorList>
    </citation>
    <scope>NUCLEOTIDE SEQUENCE [LARGE SCALE GENOMIC DNA]</scope>
    <source>
        <strain evidence="1 2">SIID29052-01</strain>
    </source>
</reference>
<comment type="caution">
    <text evidence="1">The sequence shown here is derived from an EMBL/GenBank/DDBJ whole genome shotgun (WGS) entry which is preliminary data.</text>
</comment>
<dbReference type="RefSeq" id="WP_173080237.1">
    <property type="nucleotide sequence ID" value="NZ_BLTE01000001.1"/>
</dbReference>
<keyword evidence="2" id="KW-1185">Reference proteome</keyword>
<proteinExistence type="predicted"/>
<organism evidence="1 2">
    <name type="scientific">Fundidesulfovibrio magnetotacticus</name>
    <dbReference type="NCBI Taxonomy" id="2730080"/>
    <lineage>
        <taxon>Bacteria</taxon>
        <taxon>Pseudomonadati</taxon>
        <taxon>Thermodesulfobacteriota</taxon>
        <taxon>Desulfovibrionia</taxon>
        <taxon>Desulfovibrionales</taxon>
        <taxon>Desulfovibrionaceae</taxon>
        <taxon>Fundidesulfovibrio</taxon>
    </lineage>
</organism>
<dbReference type="AlphaFoldDB" id="A0A6V8LR78"/>
<dbReference type="Proteomes" id="UP000494245">
    <property type="component" value="Unassembled WGS sequence"/>
</dbReference>
<evidence type="ECO:0000313" key="2">
    <source>
        <dbReference type="Proteomes" id="UP000494245"/>
    </source>
</evidence>
<reference evidence="1 2" key="1">
    <citation type="submission" date="2020-04" db="EMBL/GenBank/DDBJ databases">
        <authorList>
            <consortium name="Desulfovibrio sp. FSS-1 genome sequencing consortium"/>
            <person name="Shimoshige H."/>
            <person name="Kobayashi H."/>
            <person name="Maekawa T."/>
        </authorList>
    </citation>
    <scope>NUCLEOTIDE SEQUENCE [LARGE SCALE GENOMIC DNA]</scope>
    <source>
        <strain evidence="1 2">SIID29052-01</strain>
    </source>
</reference>
<evidence type="ECO:0000313" key="1">
    <source>
        <dbReference type="EMBL" id="GFK92266.1"/>
    </source>
</evidence>
<evidence type="ECO:0008006" key="3">
    <source>
        <dbReference type="Google" id="ProtNLM"/>
    </source>
</evidence>
<accession>A0A6V8LR78</accession>
<name>A0A6V8LR78_9BACT</name>